<dbReference type="SMART" id="SM00356">
    <property type="entry name" value="ZnF_C3H1"/>
    <property type="match status" value="2"/>
</dbReference>
<dbReference type="PROSITE" id="PS50103">
    <property type="entry name" value="ZF_C3H1"/>
    <property type="match status" value="2"/>
</dbReference>
<dbReference type="Pfam" id="PF00400">
    <property type="entry name" value="WD40"/>
    <property type="match status" value="2"/>
</dbReference>
<evidence type="ECO:0000313" key="8">
    <source>
        <dbReference type="EMBL" id="KAE8022471.1"/>
    </source>
</evidence>
<feature type="domain" description="C3H1-type" evidence="7">
    <location>
        <begin position="101"/>
        <end position="128"/>
    </location>
</feature>
<gene>
    <name evidence="8" type="ORF">FH972_008269</name>
</gene>
<keyword evidence="4" id="KW-0853">WD repeat</keyword>
<keyword evidence="2 5" id="KW-0863">Zinc-finger</keyword>
<dbReference type="PROSITE" id="PS50294">
    <property type="entry name" value="WD_REPEATS_REGION"/>
    <property type="match status" value="1"/>
</dbReference>
<dbReference type="InterPro" id="IPR001680">
    <property type="entry name" value="WD40_rpt"/>
</dbReference>
<protein>
    <recommendedName>
        <fullName evidence="7">C3H1-type domain-containing protein</fullName>
    </recommendedName>
</protein>
<dbReference type="Gene3D" id="3.30.1370.210">
    <property type="match status" value="1"/>
</dbReference>
<feature type="repeat" description="WD" evidence="4">
    <location>
        <begin position="139"/>
        <end position="180"/>
    </location>
</feature>
<feature type="region of interest" description="Disordered" evidence="6">
    <location>
        <begin position="45"/>
        <end position="97"/>
    </location>
</feature>
<dbReference type="InterPro" id="IPR036322">
    <property type="entry name" value="WD40_repeat_dom_sf"/>
</dbReference>
<name>A0A5N6R182_9ROSI</name>
<dbReference type="EMBL" id="CM017323">
    <property type="protein sequence ID" value="KAE8022471.1"/>
    <property type="molecule type" value="Genomic_DNA"/>
</dbReference>
<feature type="zinc finger region" description="C3H1-type" evidence="5">
    <location>
        <begin position="20"/>
        <end position="46"/>
    </location>
</feature>
<evidence type="ECO:0000256" key="2">
    <source>
        <dbReference type="ARBA" id="ARBA00022771"/>
    </source>
</evidence>
<dbReference type="Pfam" id="PF18044">
    <property type="entry name" value="zf-CCCH_4"/>
    <property type="match status" value="1"/>
</dbReference>
<dbReference type="GO" id="GO:0008270">
    <property type="term" value="F:zinc ion binding"/>
    <property type="evidence" value="ECO:0007669"/>
    <property type="project" value="UniProtKB-KW"/>
</dbReference>
<dbReference type="InterPro" id="IPR041367">
    <property type="entry name" value="Znf-CCCH_4"/>
</dbReference>
<dbReference type="AlphaFoldDB" id="A0A5N6R182"/>
<evidence type="ECO:0000256" key="4">
    <source>
        <dbReference type="PROSITE-ProRule" id="PRU00221"/>
    </source>
</evidence>
<proteinExistence type="predicted"/>
<evidence type="ECO:0000256" key="1">
    <source>
        <dbReference type="ARBA" id="ARBA00022723"/>
    </source>
</evidence>
<dbReference type="Proteomes" id="UP000327013">
    <property type="component" value="Chromosome 3"/>
</dbReference>
<dbReference type="InterPro" id="IPR000571">
    <property type="entry name" value="Znf_CCCH"/>
</dbReference>
<keyword evidence="1 5" id="KW-0479">Metal-binding</keyword>
<reference evidence="8 9" key="1">
    <citation type="submission" date="2019-06" db="EMBL/GenBank/DDBJ databases">
        <title>A chromosomal-level reference genome of Carpinus fangiana (Coryloideae, Betulaceae).</title>
        <authorList>
            <person name="Yang X."/>
            <person name="Wang Z."/>
            <person name="Zhang L."/>
            <person name="Hao G."/>
            <person name="Liu J."/>
            <person name="Yang Y."/>
        </authorList>
    </citation>
    <scope>NUCLEOTIDE SEQUENCE [LARGE SCALE GENOMIC DNA]</scope>
    <source>
        <strain evidence="8">Cfa_2016G</strain>
        <tissue evidence="8">Leaf</tissue>
    </source>
</reference>
<dbReference type="InterPro" id="IPR015943">
    <property type="entry name" value="WD40/YVTN_repeat-like_dom_sf"/>
</dbReference>
<dbReference type="PANTHER" id="PTHR44489">
    <property type="match status" value="1"/>
</dbReference>
<dbReference type="InterPro" id="IPR044715">
    <property type="entry name" value="WDR86-like"/>
</dbReference>
<evidence type="ECO:0000256" key="5">
    <source>
        <dbReference type="PROSITE-ProRule" id="PRU00723"/>
    </source>
</evidence>
<evidence type="ECO:0000256" key="6">
    <source>
        <dbReference type="SAM" id="MobiDB-lite"/>
    </source>
</evidence>
<dbReference type="PANTHER" id="PTHR44489:SF1">
    <property type="entry name" value="ZINC FINGER CCCH DOMAIN-CONTAINING PROTEIN 63"/>
    <property type="match status" value="1"/>
</dbReference>
<evidence type="ECO:0000256" key="3">
    <source>
        <dbReference type="ARBA" id="ARBA00022833"/>
    </source>
</evidence>
<dbReference type="PROSITE" id="PS50082">
    <property type="entry name" value="WD_REPEATS_2"/>
    <property type="match status" value="1"/>
</dbReference>
<organism evidence="8 9">
    <name type="scientific">Carpinus fangiana</name>
    <dbReference type="NCBI Taxonomy" id="176857"/>
    <lineage>
        <taxon>Eukaryota</taxon>
        <taxon>Viridiplantae</taxon>
        <taxon>Streptophyta</taxon>
        <taxon>Embryophyta</taxon>
        <taxon>Tracheophyta</taxon>
        <taxon>Spermatophyta</taxon>
        <taxon>Magnoliopsida</taxon>
        <taxon>eudicotyledons</taxon>
        <taxon>Gunneridae</taxon>
        <taxon>Pentapetalae</taxon>
        <taxon>rosids</taxon>
        <taxon>fabids</taxon>
        <taxon>Fagales</taxon>
        <taxon>Betulaceae</taxon>
        <taxon>Carpinus</taxon>
    </lineage>
</organism>
<feature type="zinc finger region" description="C3H1-type" evidence="5">
    <location>
        <begin position="101"/>
        <end position="128"/>
    </location>
</feature>
<dbReference type="Gene3D" id="2.130.10.10">
    <property type="entry name" value="YVTN repeat-like/Quinoprotein amine dehydrogenase"/>
    <property type="match status" value="2"/>
</dbReference>
<dbReference type="InterPro" id="IPR036855">
    <property type="entry name" value="Znf_CCCH_sf"/>
</dbReference>
<dbReference type="SMART" id="SM00320">
    <property type="entry name" value="WD40"/>
    <property type="match status" value="4"/>
</dbReference>
<evidence type="ECO:0000259" key="7">
    <source>
        <dbReference type="PROSITE" id="PS50103"/>
    </source>
</evidence>
<keyword evidence="3 5" id="KW-0862">Zinc</keyword>
<feature type="domain" description="C3H1-type" evidence="7">
    <location>
        <begin position="20"/>
        <end position="46"/>
    </location>
</feature>
<dbReference type="OrthoDB" id="19711at2759"/>
<dbReference type="SUPFAM" id="SSF90229">
    <property type="entry name" value="CCCH zinc finger"/>
    <property type="match status" value="1"/>
</dbReference>
<accession>A0A5N6R182</accession>
<keyword evidence="9" id="KW-1185">Reference proteome</keyword>
<evidence type="ECO:0000313" key="9">
    <source>
        <dbReference type="Proteomes" id="UP000327013"/>
    </source>
</evidence>
<dbReference type="SUPFAM" id="SSF50978">
    <property type="entry name" value="WD40 repeat-like"/>
    <property type="match status" value="1"/>
</dbReference>
<sequence length="380" mass="41490">MDLDNGGKRVFQRLGGPGDSRNQKVCFHWRAGNCNRHPCPFLHRELQPPPSNGAPSKRAHGFTDDASGFSGPRSRPNHGGSGSTWGRAHGGTNSRAVRKPERVSKICKYWLQENCSYGEGCRFLHSWSLGDGFSMLTQLEGHQKVVSGIAWPSGSNMLYTGSKDETVRAWDCQSGKCMGVDNLGGEVGCMISEGPWVFVGIPNIVKAWNTQTSTELSLGGPAGQVYSMVVGNDLLFAGTQVWNLETLQCIQTLKEHTSVVMSVLCWEQFLLSCSLDKTIKVWVATESGNLEVTFTHNEEHGLLTLCGMHDSEAKPILLCSGNDNSVHLYDLPSFSERGKIFAKQEVRAIQTGPGGLFLTGDGSGQVKVWQWLAEPTATTR</sequence>